<sequence length="162" mass="18130">MNHQQIRPATQQDITAITELLIDCAQAMNQQGMQHWLGVYDEQSVAQNLEDKQVYVLEVNAVIVGCIALGTDAAPYYQDCWPDAPPADYYITQLAVSPSSQGQGYGKTLMQYCFDHVGNARIQLDAVDHYPALLQFYQDLGFEIIASGIGLGDKRHLFLYQQ</sequence>
<evidence type="ECO:0000256" key="1">
    <source>
        <dbReference type="ARBA" id="ARBA00022679"/>
    </source>
</evidence>
<dbReference type="STRING" id="392484.LP43_2097"/>
<organism evidence="4 5">
    <name type="scientific">Methylophaga thiooxydans</name>
    <dbReference type="NCBI Taxonomy" id="392484"/>
    <lineage>
        <taxon>Bacteria</taxon>
        <taxon>Pseudomonadati</taxon>
        <taxon>Pseudomonadota</taxon>
        <taxon>Gammaproteobacteria</taxon>
        <taxon>Thiotrichales</taxon>
        <taxon>Piscirickettsiaceae</taxon>
        <taxon>Methylophaga</taxon>
    </lineage>
</organism>
<comment type="caution">
    <text evidence="4">The sequence shown here is derived from an EMBL/GenBank/DDBJ whole genome shotgun (WGS) entry which is preliminary data.</text>
</comment>
<gene>
    <name evidence="4" type="ORF">LP43_2097</name>
</gene>
<feature type="domain" description="N-acetyltransferase" evidence="3">
    <location>
        <begin position="4"/>
        <end position="162"/>
    </location>
</feature>
<dbReference type="Gene3D" id="3.40.630.30">
    <property type="match status" value="1"/>
</dbReference>
<name>A0A0A0BGM9_9GAMM</name>
<evidence type="ECO:0000259" key="3">
    <source>
        <dbReference type="PROSITE" id="PS51186"/>
    </source>
</evidence>
<proteinExistence type="predicted"/>
<evidence type="ECO:0000256" key="2">
    <source>
        <dbReference type="ARBA" id="ARBA00023315"/>
    </source>
</evidence>
<keyword evidence="2" id="KW-0012">Acyltransferase</keyword>
<dbReference type="AlphaFoldDB" id="A0A0A0BGM9"/>
<protein>
    <submittedName>
        <fullName evidence="4">Acetyltransferase, GNAT family</fullName>
    </submittedName>
</protein>
<keyword evidence="1 4" id="KW-0808">Transferase</keyword>
<dbReference type="PROSITE" id="PS51186">
    <property type="entry name" value="GNAT"/>
    <property type="match status" value="1"/>
</dbReference>
<dbReference type="Proteomes" id="UP000029999">
    <property type="component" value="Unassembled WGS sequence"/>
</dbReference>
<dbReference type="PANTHER" id="PTHR43800">
    <property type="entry name" value="PEPTIDYL-LYSINE N-ACETYLTRANSFERASE YJAB"/>
    <property type="match status" value="1"/>
</dbReference>
<dbReference type="InterPro" id="IPR016181">
    <property type="entry name" value="Acyl_CoA_acyltransferase"/>
</dbReference>
<evidence type="ECO:0000313" key="4">
    <source>
        <dbReference type="EMBL" id="KGM06224.1"/>
    </source>
</evidence>
<evidence type="ECO:0000313" key="5">
    <source>
        <dbReference type="Proteomes" id="UP000029999"/>
    </source>
</evidence>
<dbReference type="PANTHER" id="PTHR43800:SF1">
    <property type="entry name" value="PEPTIDYL-LYSINE N-ACETYLTRANSFERASE YJAB"/>
    <property type="match status" value="1"/>
</dbReference>
<dbReference type="RefSeq" id="WP_036314938.1">
    <property type="nucleotide sequence ID" value="NZ_JRQD01000005.1"/>
</dbReference>
<dbReference type="EMBL" id="JRQD01000005">
    <property type="protein sequence ID" value="KGM06224.1"/>
    <property type="molecule type" value="Genomic_DNA"/>
</dbReference>
<reference evidence="4 5" key="1">
    <citation type="submission" date="2014-09" db="EMBL/GenBank/DDBJ databases">
        <authorList>
            <person name="Grob C."/>
            <person name="Taubert M."/>
            <person name="Howat A.M."/>
            <person name="Burns O.J."/>
            <person name="Dixon J.L."/>
            <person name="Chen Y."/>
            <person name="Murrell J.C."/>
        </authorList>
    </citation>
    <scope>NUCLEOTIDE SEQUENCE [LARGE SCALE GENOMIC DNA]</scope>
    <source>
        <strain evidence="4">L4</strain>
    </source>
</reference>
<accession>A0A0A0BGM9</accession>
<dbReference type="GO" id="GO:0016747">
    <property type="term" value="F:acyltransferase activity, transferring groups other than amino-acyl groups"/>
    <property type="evidence" value="ECO:0007669"/>
    <property type="project" value="InterPro"/>
</dbReference>
<dbReference type="CDD" id="cd04301">
    <property type="entry name" value="NAT_SF"/>
    <property type="match status" value="1"/>
</dbReference>
<dbReference type="Pfam" id="PF13673">
    <property type="entry name" value="Acetyltransf_10"/>
    <property type="match status" value="1"/>
</dbReference>
<dbReference type="InterPro" id="IPR000182">
    <property type="entry name" value="GNAT_dom"/>
</dbReference>
<dbReference type="SUPFAM" id="SSF55729">
    <property type="entry name" value="Acyl-CoA N-acyltransferases (Nat)"/>
    <property type="match status" value="1"/>
</dbReference>